<dbReference type="AlphaFoldDB" id="A0A1B7YPE2"/>
<accession>A0A1B7YPE2</accession>
<dbReference type="Pfam" id="PF05026">
    <property type="entry name" value="DCP2"/>
    <property type="match status" value="1"/>
</dbReference>
<dbReference type="VEuPathDB" id="FungiDB:CH63R_02550"/>
<evidence type="ECO:0000256" key="9">
    <source>
        <dbReference type="SAM" id="MobiDB-lite"/>
    </source>
</evidence>
<keyword evidence="4" id="KW-0963">Cytoplasm</keyword>
<evidence type="ECO:0000313" key="12">
    <source>
        <dbReference type="Proteomes" id="UP000092177"/>
    </source>
</evidence>
<feature type="compositionally biased region" description="Basic and acidic residues" evidence="9">
    <location>
        <begin position="844"/>
        <end position="860"/>
    </location>
</feature>
<sequence length="909" mass="99354">MAEEKMQLEDCWLPHTPDDLGGIKYQPCVLSSFCRFAVWLTQSIGLDDLCVRFIINLPEEDLSSVARICFQIEEAQWFYEDFVRPLDPTLPSMTLRSFSLRIFQHCPLLAPFSVENHTKAFEEFLQYKTRVPVRGAILLNEAMDSTILVKGWKKGANWSFPRGKINKDEDDLECAVREVYEETGYDLHAAGLVPENRDDVKYIEVTMREQQLRLYVFRDVPMDTHFQPRTRKEISKIQWYKLSELPAFRKKGNQPQNDAAAAANANKFYMVAPFLVPLKKWVVQQKRKDAVKAANEAHFNPYSLHEEPLTEDDVWQTEPATDVSNRTPGLDTLEGATQELQRLLKVKPTAAQATSKPASPDVGSDKGASLLAILQAKNQAAAQGIPITQLPHTPLDHTIREAPLPHSPHGQHHPQQRAPLASYQAPPEFPVVPDGTPQSWAFNQSGNSGPVPPQAGHHDQSMMGGPSYVPHPPLRHPQPLPPQVQQTLLARGGFPDTTPPPPPKHAQGTVNQPMANAQFPQVHFQQQTQNILYRNKLPSAQLSNHSMALLGVLKSDTKTDNPDRAYQTGSQPFAPTPSGHDQPFDGIQGHGGVSAYVQPPVSNVGEQHQVNPAVNSRSQQPGDPLHRSTLLQMFKKPEIHSPPTNQPAELPANTASATLMKGLSTVKATNQGTHSPIFQGRVAQPVSSSPLSRPPQGVSDVSSQVNIQSLSLQPQGGRREHQSPQTITGYNSRAAENRVSSHQGTYSHPAVYNNKSPQMFSSQTRERGENLNKPGGPRAPAIASILGAAGADKPSSLASPPAASALPAPGALQQKSQMSTEQRQKLLSLFGKPQSPSPGPVFDLDDKGKTREMAAPDGSKRSRVASLASASGQGAPEGLSESRRGSQTPISPADRSFLLGYLASVANAK</sequence>
<evidence type="ECO:0000256" key="2">
    <source>
        <dbReference type="ARBA" id="ARBA00004496"/>
    </source>
</evidence>
<dbReference type="Proteomes" id="UP000092177">
    <property type="component" value="Chromosome 2"/>
</dbReference>
<keyword evidence="6" id="KW-0378">Hydrolase</keyword>
<dbReference type="InterPro" id="IPR000086">
    <property type="entry name" value="NUDIX_hydrolase_dom"/>
</dbReference>
<dbReference type="GO" id="GO:0000290">
    <property type="term" value="P:deadenylation-dependent decapping of nuclear-transcribed mRNA"/>
    <property type="evidence" value="ECO:0007669"/>
    <property type="project" value="InterPro"/>
</dbReference>
<dbReference type="InterPro" id="IPR020084">
    <property type="entry name" value="NUDIX_hydrolase_CS"/>
</dbReference>
<dbReference type="PANTHER" id="PTHR23114">
    <property type="entry name" value="M7GPPPN-MRNA HYDROLASE"/>
    <property type="match status" value="1"/>
</dbReference>
<dbReference type="KEGG" id="chig:CH63R_02550"/>
<keyword evidence="7" id="KW-0694">RNA-binding</keyword>
<comment type="subcellular location">
    <subcellularLocation>
        <location evidence="2">Cytoplasm</location>
    </subcellularLocation>
</comment>
<feature type="region of interest" description="Disordered" evidence="9">
    <location>
        <begin position="399"/>
        <end position="476"/>
    </location>
</feature>
<dbReference type="GO" id="GO:0000184">
    <property type="term" value="P:nuclear-transcribed mRNA catabolic process, nonsense-mediated decay"/>
    <property type="evidence" value="ECO:0007669"/>
    <property type="project" value="InterPro"/>
</dbReference>
<feature type="compositionally biased region" description="Low complexity" evidence="9">
    <location>
        <begin position="794"/>
        <end position="809"/>
    </location>
</feature>
<keyword evidence="5" id="KW-0479">Metal-binding</keyword>
<evidence type="ECO:0000256" key="6">
    <source>
        <dbReference type="ARBA" id="ARBA00022801"/>
    </source>
</evidence>
<dbReference type="CDD" id="cd03672">
    <property type="entry name" value="NUDIX_Dcp2p_Nudt20"/>
    <property type="match status" value="1"/>
</dbReference>
<comment type="caution">
    <text evidence="11">The sequence shown here is derived from an EMBL/GenBank/DDBJ whole genome shotgun (WGS) entry which is preliminary data.</text>
</comment>
<protein>
    <submittedName>
        <fullName evidence="11">Decapping enzyme dcp2</fullName>
    </submittedName>
</protein>
<keyword evidence="12" id="KW-1185">Reference proteome</keyword>
<dbReference type="EMBL" id="LTAN01000002">
    <property type="protein sequence ID" value="OBR13824.1"/>
    <property type="molecule type" value="Genomic_DNA"/>
</dbReference>
<dbReference type="InterPro" id="IPR015797">
    <property type="entry name" value="NUDIX_hydrolase-like_dom_sf"/>
</dbReference>
<feature type="compositionally biased region" description="Polar residues" evidence="9">
    <location>
        <begin position="753"/>
        <end position="763"/>
    </location>
</feature>
<dbReference type="PROSITE" id="PS00893">
    <property type="entry name" value="NUDIX_BOX"/>
    <property type="match status" value="1"/>
</dbReference>
<dbReference type="SMART" id="SM01125">
    <property type="entry name" value="DCP2"/>
    <property type="match status" value="1"/>
</dbReference>
<dbReference type="Gene3D" id="3.90.79.10">
    <property type="entry name" value="Nucleoside Triphosphate Pyrophosphohydrolase"/>
    <property type="match status" value="1"/>
</dbReference>
<feature type="region of interest" description="Disordered" evidence="9">
    <location>
        <begin position="490"/>
        <end position="510"/>
    </location>
</feature>
<dbReference type="PANTHER" id="PTHR23114:SF17">
    <property type="entry name" value="M7GPPPN-MRNA HYDROLASE"/>
    <property type="match status" value="1"/>
</dbReference>
<dbReference type="InterPro" id="IPR044099">
    <property type="entry name" value="Dcp2_NUDIX"/>
</dbReference>
<dbReference type="GeneID" id="28861632"/>
<evidence type="ECO:0000256" key="4">
    <source>
        <dbReference type="ARBA" id="ARBA00022490"/>
    </source>
</evidence>
<gene>
    <name evidence="11" type="ORF">CH63R_02550</name>
</gene>
<feature type="region of interest" description="Disordered" evidence="9">
    <location>
        <begin position="556"/>
        <end position="597"/>
    </location>
</feature>
<dbReference type="GO" id="GO:0030145">
    <property type="term" value="F:manganese ion binding"/>
    <property type="evidence" value="ECO:0007669"/>
    <property type="project" value="InterPro"/>
</dbReference>
<evidence type="ECO:0000256" key="3">
    <source>
        <dbReference type="ARBA" id="ARBA00005279"/>
    </source>
</evidence>
<dbReference type="GO" id="GO:0140933">
    <property type="term" value="F:5'-(N(7)-methylguanosine 5'-triphospho)-[mRNA] hydrolase activity"/>
    <property type="evidence" value="ECO:0007669"/>
    <property type="project" value="InterPro"/>
</dbReference>
<evidence type="ECO:0000256" key="8">
    <source>
        <dbReference type="ARBA" id="ARBA00023211"/>
    </source>
</evidence>
<dbReference type="SUPFAM" id="SSF140586">
    <property type="entry name" value="Dcp2 domain-like"/>
    <property type="match status" value="1"/>
</dbReference>
<dbReference type="PROSITE" id="PS51462">
    <property type="entry name" value="NUDIX"/>
    <property type="match status" value="1"/>
</dbReference>
<proteinExistence type="inferred from homology"/>
<feature type="region of interest" description="Disordered" evidence="9">
    <location>
        <begin position="683"/>
        <end position="703"/>
    </location>
</feature>
<dbReference type="Pfam" id="PF00293">
    <property type="entry name" value="NUDIX"/>
    <property type="match status" value="1"/>
</dbReference>
<keyword evidence="8" id="KW-0464">Manganese</keyword>
<evidence type="ECO:0000259" key="10">
    <source>
        <dbReference type="PROSITE" id="PS51462"/>
    </source>
</evidence>
<dbReference type="GO" id="GO:0000932">
    <property type="term" value="C:P-body"/>
    <property type="evidence" value="ECO:0007669"/>
    <property type="project" value="TreeGrafter"/>
</dbReference>
<evidence type="ECO:0000313" key="11">
    <source>
        <dbReference type="EMBL" id="OBR13824.1"/>
    </source>
</evidence>
<dbReference type="GO" id="GO:0003723">
    <property type="term" value="F:RNA binding"/>
    <property type="evidence" value="ECO:0007669"/>
    <property type="project" value="UniProtKB-KW"/>
</dbReference>
<evidence type="ECO:0000256" key="1">
    <source>
        <dbReference type="ARBA" id="ARBA00001936"/>
    </source>
</evidence>
<dbReference type="InterPro" id="IPR007722">
    <property type="entry name" value="DCP2_BoxA"/>
</dbReference>
<dbReference type="SUPFAM" id="SSF55811">
    <property type="entry name" value="Nudix"/>
    <property type="match status" value="1"/>
</dbReference>
<dbReference type="Gene3D" id="1.10.10.1050">
    <property type="entry name" value="Dcp2, box A domain"/>
    <property type="match status" value="1"/>
</dbReference>
<dbReference type="OrthoDB" id="18996at2759"/>
<comment type="cofactor">
    <cofactor evidence="1">
        <name>Mn(2+)</name>
        <dbReference type="ChEBI" id="CHEBI:29035"/>
    </cofactor>
</comment>
<feature type="domain" description="Nudix hydrolase" evidence="10">
    <location>
        <begin position="129"/>
        <end position="262"/>
    </location>
</feature>
<feature type="compositionally biased region" description="Polar residues" evidence="9">
    <location>
        <begin position="436"/>
        <end position="448"/>
    </location>
</feature>
<reference evidence="12" key="1">
    <citation type="journal article" date="2017" name="BMC Genomics">
        <title>Gapless genome assembly of Colletotrichum higginsianum reveals chromosome structure and association of transposable elements with secondary metabolite gene clusters.</title>
        <authorList>
            <person name="Dallery J.-F."/>
            <person name="Lapalu N."/>
            <person name="Zampounis A."/>
            <person name="Pigne S."/>
            <person name="Luyten I."/>
            <person name="Amselem J."/>
            <person name="Wittenberg A.H.J."/>
            <person name="Zhou S."/>
            <person name="de Queiroz M.V."/>
            <person name="Robin G.P."/>
            <person name="Auger A."/>
            <person name="Hainaut M."/>
            <person name="Henrissat B."/>
            <person name="Kim K.-T."/>
            <person name="Lee Y.-H."/>
            <person name="Lespinet O."/>
            <person name="Schwartz D.C."/>
            <person name="Thon M.R."/>
            <person name="O'Connell R.J."/>
        </authorList>
    </citation>
    <scope>NUCLEOTIDE SEQUENCE [LARGE SCALE GENOMIC DNA]</scope>
    <source>
        <strain evidence="12">IMI 349063</strain>
    </source>
</reference>
<dbReference type="FunFam" id="3.90.79.10:FF:000003">
    <property type="entry name" value="M7GpppN-mRNA hydrolase isoform 2"/>
    <property type="match status" value="1"/>
</dbReference>
<name>A0A1B7YPE2_COLHI</name>
<dbReference type="FunFam" id="1.10.10.1050:FF:000003">
    <property type="entry name" value="Decapping enzyme Dcp2, putative"/>
    <property type="match status" value="1"/>
</dbReference>
<feature type="region of interest" description="Disordered" evidence="9">
    <location>
        <begin position="736"/>
        <end position="893"/>
    </location>
</feature>
<organism evidence="11 12">
    <name type="scientific">Colletotrichum higginsianum (strain IMI 349063)</name>
    <name type="common">Crucifer anthracnose fungus</name>
    <dbReference type="NCBI Taxonomy" id="759273"/>
    <lineage>
        <taxon>Eukaryota</taxon>
        <taxon>Fungi</taxon>
        <taxon>Dikarya</taxon>
        <taxon>Ascomycota</taxon>
        <taxon>Pezizomycotina</taxon>
        <taxon>Sordariomycetes</taxon>
        <taxon>Hypocreomycetidae</taxon>
        <taxon>Glomerellales</taxon>
        <taxon>Glomerellaceae</taxon>
        <taxon>Colletotrichum</taxon>
        <taxon>Colletotrichum destructivum species complex</taxon>
    </lineage>
</organism>
<comment type="similarity">
    <text evidence="3">Belongs to the Nudix hydrolase family. DCP2 subfamily.</text>
</comment>
<dbReference type="RefSeq" id="XP_018162341.1">
    <property type="nucleotide sequence ID" value="XM_018297525.1"/>
</dbReference>
<evidence type="ECO:0000256" key="5">
    <source>
        <dbReference type="ARBA" id="ARBA00022723"/>
    </source>
</evidence>
<dbReference type="InterPro" id="IPR036189">
    <property type="entry name" value="DCP2_BoxA_sf"/>
</dbReference>
<evidence type="ECO:0000256" key="7">
    <source>
        <dbReference type="ARBA" id="ARBA00022884"/>
    </source>
</evidence>